<evidence type="ECO:0000256" key="3">
    <source>
        <dbReference type="ARBA" id="ARBA00012744"/>
    </source>
</evidence>
<dbReference type="GO" id="GO:0008422">
    <property type="term" value="F:beta-glucosidase activity"/>
    <property type="evidence" value="ECO:0007669"/>
    <property type="project" value="UniProtKB-EC"/>
</dbReference>
<evidence type="ECO:0000256" key="6">
    <source>
        <dbReference type="ARBA" id="ARBA00023277"/>
    </source>
</evidence>
<evidence type="ECO:0000256" key="8">
    <source>
        <dbReference type="ARBA" id="ARBA00023326"/>
    </source>
</evidence>
<gene>
    <name evidence="13" type="primary">bgl</name>
    <name evidence="13" type="ORF">LPU83_3652</name>
</gene>
<dbReference type="PROSITE" id="PS00572">
    <property type="entry name" value="GLYCOSYL_HYDROL_F1_1"/>
    <property type="match status" value="1"/>
</dbReference>
<feature type="binding site" evidence="10">
    <location>
        <position position="363"/>
    </location>
    <ligand>
        <name>substrate</name>
    </ligand>
</feature>
<feature type="active site" description="Proton donor" evidence="9">
    <location>
        <position position="235"/>
    </location>
</feature>
<evidence type="ECO:0000256" key="11">
    <source>
        <dbReference type="PROSITE-ProRule" id="PRU10055"/>
    </source>
</evidence>
<feature type="binding site" evidence="10">
    <location>
        <position position="190"/>
    </location>
    <ligand>
        <name>substrate</name>
    </ligand>
</feature>
<dbReference type="Gene3D" id="3.20.20.80">
    <property type="entry name" value="Glycosidases"/>
    <property type="match status" value="1"/>
</dbReference>
<comment type="similarity">
    <text evidence="2 12">Belongs to the glycosyl hydrolase 1 family.</text>
</comment>
<accession>W6RG33</accession>
<dbReference type="eggNOG" id="COG2723">
    <property type="taxonomic scope" value="Bacteria"/>
</dbReference>
<dbReference type="InterPro" id="IPR033132">
    <property type="entry name" value="GH_1_N_CS"/>
</dbReference>
<dbReference type="PANTHER" id="PTHR10353">
    <property type="entry name" value="GLYCOSYL HYDROLASE"/>
    <property type="match status" value="1"/>
</dbReference>
<dbReference type="EC" id="3.2.1.21" evidence="3 12"/>
<evidence type="ECO:0000256" key="5">
    <source>
        <dbReference type="ARBA" id="ARBA00023001"/>
    </source>
</evidence>
<dbReference type="PRINTS" id="PR00131">
    <property type="entry name" value="GLHYDRLASE1"/>
</dbReference>
<proteinExistence type="inferred from homology"/>
<dbReference type="PROSITE" id="PS00653">
    <property type="entry name" value="GLYCOSYL_HYDROL_F1_2"/>
    <property type="match status" value="1"/>
</dbReference>
<keyword evidence="5" id="KW-0136">Cellulose degradation</keyword>
<evidence type="ECO:0000256" key="2">
    <source>
        <dbReference type="ARBA" id="ARBA00010838"/>
    </source>
</evidence>
<dbReference type="InterPro" id="IPR017736">
    <property type="entry name" value="Glyco_hydro_1_beta-glucosidase"/>
</dbReference>
<evidence type="ECO:0000256" key="9">
    <source>
        <dbReference type="PIRSR" id="PIRSR617736-1"/>
    </source>
</evidence>
<reference evidence="13" key="1">
    <citation type="submission" date="2013-11" db="EMBL/GenBank/DDBJ databases">
        <title>Draft genome sequence of the broad-host-range Rhizobium sp. LPU83 strain, a member of the low-genetic diversity Oregon-like Rhizobium sp. group.</title>
        <authorList>
            <person name="Wibberg D."/>
            <person name="Puehler A."/>
            <person name="Schlueter A."/>
        </authorList>
    </citation>
    <scope>NUCLEOTIDE SEQUENCE [LARGE SCALE GENOMIC DNA]</scope>
    <source>
        <strain evidence="13">LPU83</strain>
    </source>
</reference>
<dbReference type="AlphaFoldDB" id="W6RG33"/>
<evidence type="ECO:0000256" key="4">
    <source>
        <dbReference type="ARBA" id="ARBA00022801"/>
    </source>
</evidence>
<keyword evidence="4 12" id="KW-0378">Hydrolase</keyword>
<keyword evidence="7 12" id="KW-0326">Glycosidase</keyword>
<dbReference type="HOGENOM" id="CLU_001859_1_3_5"/>
<dbReference type="GO" id="GO:0030245">
    <property type="term" value="P:cellulose catabolic process"/>
    <property type="evidence" value="ECO:0007669"/>
    <property type="project" value="UniProtKB-KW"/>
</dbReference>
<evidence type="ECO:0000313" key="14">
    <source>
        <dbReference type="Proteomes" id="UP000019443"/>
    </source>
</evidence>
<dbReference type="PATRIC" id="fig|348824.6.peg.3927"/>
<evidence type="ECO:0000256" key="12">
    <source>
        <dbReference type="RuleBase" id="RU361175"/>
    </source>
</evidence>
<sequence length="521" mass="58404">MGVSRECSCKGCFAKRRAMQGNDFGSARNGAEGATETLQRCHFDSVQHRSAWLNRLRNQKNGISMIDPKTLAARLPGDFTFGVATAAFQIEGASKTDGRKPSIWDAFCNMPGRVYNRDNGDVACDHYNRLDQDLDLIKSIGVEAYRFSIAWPRIIPDGSGPVNEAGLDFYDRLVDGCKARGIKTFATLYHWDLPLLLAGDGGWTARSTAYAYQRYAKTVMARLGDRLDSVATFNEPWCIVWLSHLYGIHAPGERNMQAALHAMHHMNLAHGLGVEAIRAVAPNVPVGLVLNASSVIPGSESAADKAAGERAHQFHNGAFFDPVFKGGYPKEFLEALGDRMPVVEDADLRIINQKLDWWGLNYYTPLRVADDPAKNGDFPWTIEAPRVSDVKTDIGWEVYAPGLKNVVEDLYRRYELPECYITENGACYNMDVVNGEVDDQPRLDYYSDHLDVVADLIKDGYPMRGYFAWSLMDNFEWAEGYRMRFGLVHVDYHTQVRTVKKSGEWYSELAAQFPKGNHKVS</sequence>
<dbReference type="NCBIfam" id="TIGR03356">
    <property type="entry name" value="BGL"/>
    <property type="match status" value="1"/>
</dbReference>
<dbReference type="KEGG" id="rhl:LPU83_3652"/>
<dbReference type="InterPro" id="IPR017853">
    <property type="entry name" value="GH"/>
</dbReference>
<feature type="active site" description="Nucleophile" evidence="9 11">
    <location>
        <position position="423"/>
    </location>
</feature>
<dbReference type="InterPro" id="IPR001360">
    <property type="entry name" value="Glyco_hydro_1"/>
</dbReference>
<keyword evidence="14" id="KW-1185">Reference proteome</keyword>
<keyword evidence="8" id="KW-0624">Polysaccharide degradation</keyword>
<organism evidence="13 14">
    <name type="scientific">Rhizobium favelukesii</name>
    <dbReference type="NCBI Taxonomy" id="348824"/>
    <lineage>
        <taxon>Bacteria</taxon>
        <taxon>Pseudomonadati</taxon>
        <taxon>Pseudomonadota</taxon>
        <taxon>Alphaproteobacteria</taxon>
        <taxon>Hyphomicrobiales</taxon>
        <taxon>Rhizobiaceae</taxon>
        <taxon>Rhizobium/Agrobacterium group</taxon>
        <taxon>Rhizobium</taxon>
    </lineage>
</organism>
<dbReference type="SUPFAM" id="SSF51445">
    <property type="entry name" value="(Trans)glycosidases"/>
    <property type="match status" value="1"/>
</dbReference>
<evidence type="ECO:0000256" key="1">
    <source>
        <dbReference type="ARBA" id="ARBA00000448"/>
    </source>
</evidence>
<dbReference type="FunFam" id="3.20.20.80:FF:000004">
    <property type="entry name" value="Beta-glucosidase 6-phospho-beta-glucosidase"/>
    <property type="match status" value="1"/>
</dbReference>
<name>W6RG33_9HYPH</name>
<dbReference type="EMBL" id="HG916852">
    <property type="protein sequence ID" value="CDM59295.1"/>
    <property type="molecule type" value="Genomic_DNA"/>
</dbReference>
<comment type="catalytic activity">
    <reaction evidence="1 12">
        <text>Hydrolysis of terminal, non-reducing beta-D-glucosyl residues with release of beta-D-glucose.</text>
        <dbReference type="EC" id="3.2.1.21"/>
    </reaction>
</comment>
<dbReference type="PANTHER" id="PTHR10353:SF36">
    <property type="entry name" value="LP05116P"/>
    <property type="match status" value="1"/>
</dbReference>
<dbReference type="Pfam" id="PF00232">
    <property type="entry name" value="Glyco_hydro_1"/>
    <property type="match status" value="1"/>
</dbReference>
<evidence type="ECO:0000256" key="7">
    <source>
        <dbReference type="ARBA" id="ARBA00023295"/>
    </source>
</evidence>
<protein>
    <recommendedName>
        <fullName evidence="3 12">Beta-glucosidase</fullName>
        <ecNumber evidence="3 12">3.2.1.21</ecNumber>
    </recommendedName>
</protein>
<evidence type="ECO:0000313" key="13">
    <source>
        <dbReference type="EMBL" id="CDM59295.1"/>
    </source>
</evidence>
<keyword evidence="6" id="KW-0119">Carbohydrate metabolism</keyword>
<feature type="binding site" evidence="10">
    <location>
        <position position="89"/>
    </location>
    <ligand>
        <name>substrate</name>
    </ligand>
</feature>
<dbReference type="InterPro" id="IPR018120">
    <property type="entry name" value="Glyco_hydro_1_AS"/>
</dbReference>
<feature type="binding site" evidence="10">
    <location>
        <position position="469"/>
    </location>
    <ligand>
        <name>substrate</name>
    </ligand>
</feature>
<feature type="binding site" evidence="10">
    <location>
        <begin position="476"/>
        <end position="477"/>
    </location>
    <ligand>
        <name>substrate</name>
    </ligand>
</feature>
<feature type="binding site" evidence="10">
    <location>
        <position position="234"/>
    </location>
    <ligand>
        <name>substrate</name>
    </ligand>
</feature>
<evidence type="ECO:0000256" key="10">
    <source>
        <dbReference type="PIRSR" id="PIRSR617736-2"/>
    </source>
</evidence>
<dbReference type="Proteomes" id="UP000019443">
    <property type="component" value="Chromosome"/>
</dbReference>